<keyword evidence="4" id="KW-1185">Reference proteome</keyword>
<sequence>MKNLIHALKKYTKTYMDFQGQPRDNQLIFHKLSQTIQEAQEKHLALHAIYEEKSFTGDLVKWDTAHNKLILKNIKHNISAIIPIDAIKHLTLVPPTVRQSQENHNQEKRTTSL</sequence>
<dbReference type="OrthoDB" id="2223583at2"/>
<evidence type="ECO:0000313" key="2">
    <source>
        <dbReference type="EMBL" id="WBB05962.1"/>
    </source>
</evidence>
<dbReference type="RefSeq" id="WP_154454163.1">
    <property type="nucleotide sequence ID" value="NZ_CALVGA010000001.1"/>
</dbReference>
<evidence type="ECO:0000313" key="3">
    <source>
        <dbReference type="Proteomes" id="UP000471052"/>
    </source>
</evidence>
<dbReference type="Proteomes" id="UP000471052">
    <property type="component" value="Unassembled WGS sequence"/>
</dbReference>
<dbReference type="EMBL" id="VUNP01000002">
    <property type="protein sequence ID" value="MST52932.1"/>
    <property type="molecule type" value="Genomic_DNA"/>
</dbReference>
<dbReference type="Proteomes" id="UP001212085">
    <property type="component" value="Chromosome"/>
</dbReference>
<dbReference type="EMBL" id="CP114883">
    <property type="protein sequence ID" value="WBB05962.1"/>
    <property type="molecule type" value="Genomic_DNA"/>
</dbReference>
<accession>A0A6N7X3W5</accession>
<reference evidence="2 4" key="2">
    <citation type="submission" date="2022-12" db="EMBL/GenBank/DDBJ databases">
        <title>Streptococcus alactolyticus LGM, complete genome.</title>
        <authorList>
            <person name="Liu Z."/>
            <person name="Mu C."/>
            <person name="Zhu W."/>
        </authorList>
    </citation>
    <scope>NUCLEOTIDE SEQUENCE [LARGE SCALE GENOMIC DNA]</scope>
    <source>
        <strain evidence="2 4">LGM</strain>
    </source>
</reference>
<dbReference type="AlphaFoldDB" id="A0A6N7X3W5"/>
<evidence type="ECO:0000313" key="4">
    <source>
        <dbReference type="Proteomes" id="UP001212085"/>
    </source>
</evidence>
<evidence type="ECO:0000313" key="1">
    <source>
        <dbReference type="EMBL" id="MST52932.1"/>
    </source>
</evidence>
<gene>
    <name evidence="1" type="ORF">FYJ82_00430</name>
    <name evidence="2" type="ORF">O6R09_06625</name>
</gene>
<organism evidence="1 3">
    <name type="scientific">Streptococcus alactolyticus</name>
    <dbReference type="NCBI Taxonomy" id="29389"/>
    <lineage>
        <taxon>Bacteria</taxon>
        <taxon>Bacillati</taxon>
        <taxon>Bacillota</taxon>
        <taxon>Bacilli</taxon>
        <taxon>Lactobacillales</taxon>
        <taxon>Streptococcaceae</taxon>
        <taxon>Streptococcus</taxon>
    </lineage>
</organism>
<reference evidence="1 3" key="1">
    <citation type="submission" date="2019-08" db="EMBL/GenBank/DDBJ databases">
        <title>In-depth cultivation of the pig gut microbiome towards novel bacterial diversity and tailored functional studies.</title>
        <authorList>
            <person name="Wylensek D."/>
            <person name="Hitch T.C.A."/>
            <person name="Clavel T."/>
        </authorList>
    </citation>
    <scope>NUCLEOTIDE SEQUENCE [LARGE SCALE GENOMIC DNA]</scope>
    <source>
        <strain evidence="1 3">BL-178-WT-3A</strain>
    </source>
</reference>
<protein>
    <recommendedName>
        <fullName evidence="5">YolD-like family protein</fullName>
    </recommendedName>
</protein>
<evidence type="ECO:0008006" key="5">
    <source>
        <dbReference type="Google" id="ProtNLM"/>
    </source>
</evidence>
<name>A0A6N7X3W5_STRAY</name>
<proteinExistence type="predicted"/>